<dbReference type="GO" id="GO:0008270">
    <property type="term" value="F:zinc ion binding"/>
    <property type="evidence" value="ECO:0007669"/>
    <property type="project" value="UniProtKB-KW"/>
</dbReference>
<sequence>MERRSFPPSSRQEPRTAPAYNTCQHNRDTSEDKPPQHRSGNTSSPSRQKRSANRQEPSGQDQSDDDECPDESKRKKPRLQGSTADNNHDGLSLACPFYKADKHTHNRCSLQQLNRIRDVKQHLCRKHIQPHYCSRCGREFETQEEERRHTRQQDCSKRANQPLEGITHDQQRDLKERVDRKLAVEQQWFAVWDIVFPGKQQPRSPYVYSPTREVATNMRSYWQETTAEMLADRASRIPGVDSERIIDGLNTFMKIFFDRFIEEHTSSTEGEQVSDSSSDGSPGTVISSGGMPAIPTSGSGQRPLFESFRDLLSVMGGTANQTFMLDDDSMFTDYQSLGVADQQWEITPSDDTYEWDQFPTTSPNFHGDPLT</sequence>
<reference evidence="4 5" key="1">
    <citation type="submission" date="2014-02" db="EMBL/GenBank/DDBJ databases">
        <title>The genome sequence of Colletotrichum salicis CBS 607.94.</title>
        <authorList>
            <person name="Baroncelli R."/>
            <person name="Thon M.R."/>
        </authorList>
    </citation>
    <scope>NUCLEOTIDE SEQUENCE [LARGE SCALE GENOMIC DNA]</scope>
    <source>
        <strain evidence="4 5">CBS 607.94</strain>
    </source>
</reference>
<feature type="compositionally biased region" description="Polar residues" evidence="2">
    <location>
        <begin position="267"/>
        <end position="287"/>
    </location>
</feature>
<keyword evidence="1" id="KW-0479">Metal-binding</keyword>
<dbReference type="PANTHER" id="PTHR38166">
    <property type="entry name" value="C2H2-TYPE DOMAIN-CONTAINING PROTEIN-RELATED"/>
    <property type="match status" value="1"/>
</dbReference>
<feature type="region of interest" description="Disordered" evidence="2">
    <location>
        <begin position="266"/>
        <end position="300"/>
    </location>
</feature>
<evidence type="ECO:0000256" key="1">
    <source>
        <dbReference type="PROSITE-ProRule" id="PRU00042"/>
    </source>
</evidence>
<feature type="compositionally biased region" description="Basic and acidic residues" evidence="2">
    <location>
        <begin position="25"/>
        <end position="35"/>
    </location>
</feature>
<keyword evidence="1" id="KW-0862">Zinc</keyword>
<feature type="domain" description="C2H2-type" evidence="3">
    <location>
        <begin position="131"/>
        <end position="159"/>
    </location>
</feature>
<keyword evidence="1" id="KW-0863">Zinc-finger</keyword>
<name>A0A135UZQ1_9PEZI</name>
<evidence type="ECO:0000313" key="4">
    <source>
        <dbReference type="EMBL" id="KXH65873.1"/>
    </source>
</evidence>
<evidence type="ECO:0000313" key="5">
    <source>
        <dbReference type="Proteomes" id="UP000070121"/>
    </source>
</evidence>
<organism evidence="4 5">
    <name type="scientific">Colletotrichum salicis</name>
    <dbReference type="NCBI Taxonomy" id="1209931"/>
    <lineage>
        <taxon>Eukaryota</taxon>
        <taxon>Fungi</taxon>
        <taxon>Dikarya</taxon>
        <taxon>Ascomycota</taxon>
        <taxon>Pezizomycotina</taxon>
        <taxon>Sordariomycetes</taxon>
        <taxon>Hypocreomycetidae</taxon>
        <taxon>Glomerellales</taxon>
        <taxon>Glomerellaceae</taxon>
        <taxon>Colletotrichum</taxon>
        <taxon>Colletotrichum acutatum species complex</taxon>
    </lineage>
</organism>
<dbReference type="Proteomes" id="UP000070121">
    <property type="component" value="Unassembled WGS sequence"/>
</dbReference>
<evidence type="ECO:0000259" key="3">
    <source>
        <dbReference type="PROSITE" id="PS50157"/>
    </source>
</evidence>
<evidence type="ECO:0000256" key="2">
    <source>
        <dbReference type="SAM" id="MobiDB-lite"/>
    </source>
</evidence>
<gene>
    <name evidence="4" type="ORF">CSAL01_02922</name>
</gene>
<protein>
    <recommendedName>
        <fullName evidence="3">C2H2-type domain-containing protein</fullName>
    </recommendedName>
</protein>
<dbReference type="PROSITE" id="PS50157">
    <property type="entry name" value="ZINC_FINGER_C2H2_2"/>
    <property type="match status" value="1"/>
</dbReference>
<dbReference type="AlphaFoldDB" id="A0A135UZQ1"/>
<dbReference type="EMBL" id="JFFI01000799">
    <property type="protein sequence ID" value="KXH65873.1"/>
    <property type="molecule type" value="Genomic_DNA"/>
</dbReference>
<proteinExistence type="predicted"/>
<comment type="caution">
    <text evidence="4">The sequence shown here is derived from an EMBL/GenBank/DDBJ whole genome shotgun (WGS) entry which is preliminary data.</text>
</comment>
<dbReference type="InterPro" id="IPR013087">
    <property type="entry name" value="Znf_C2H2_type"/>
</dbReference>
<accession>A0A135UZQ1</accession>
<feature type="region of interest" description="Disordered" evidence="2">
    <location>
        <begin position="145"/>
        <end position="172"/>
    </location>
</feature>
<dbReference type="PANTHER" id="PTHR38166:SF1">
    <property type="entry name" value="C2H2-TYPE DOMAIN-CONTAINING PROTEIN"/>
    <property type="match status" value="1"/>
</dbReference>
<dbReference type="STRING" id="1209931.A0A135UZQ1"/>
<dbReference type="OrthoDB" id="3521097at2759"/>
<keyword evidence="5" id="KW-1185">Reference proteome</keyword>
<feature type="region of interest" description="Disordered" evidence="2">
    <location>
        <begin position="1"/>
        <end position="91"/>
    </location>
</feature>
<feature type="compositionally biased region" description="Basic and acidic residues" evidence="2">
    <location>
        <begin position="145"/>
        <end position="157"/>
    </location>
</feature>